<dbReference type="EMBL" id="JARIHO010000010">
    <property type="protein sequence ID" value="KAJ7354405.1"/>
    <property type="molecule type" value="Genomic_DNA"/>
</dbReference>
<dbReference type="Gene3D" id="3.80.10.10">
    <property type="entry name" value="Ribonuclease Inhibitor"/>
    <property type="match status" value="1"/>
</dbReference>
<comment type="caution">
    <text evidence="1">The sequence shown here is derived from an EMBL/GenBank/DDBJ whole genome shotgun (WGS) entry which is preliminary data.</text>
</comment>
<reference evidence="1" key="1">
    <citation type="submission" date="2023-03" db="EMBL/GenBank/DDBJ databases">
        <title>Massive genome expansion in bonnet fungi (Mycena s.s.) driven by repeated elements and novel gene families across ecological guilds.</title>
        <authorList>
            <consortium name="Lawrence Berkeley National Laboratory"/>
            <person name="Harder C.B."/>
            <person name="Miyauchi S."/>
            <person name="Viragh M."/>
            <person name="Kuo A."/>
            <person name="Thoen E."/>
            <person name="Andreopoulos B."/>
            <person name="Lu D."/>
            <person name="Skrede I."/>
            <person name="Drula E."/>
            <person name="Henrissat B."/>
            <person name="Morin E."/>
            <person name="Kohler A."/>
            <person name="Barry K."/>
            <person name="LaButti K."/>
            <person name="Morin E."/>
            <person name="Salamov A."/>
            <person name="Lipzen A."/>
            <person name="Mereny Z."/>
            <person name="Hegedus B."/>
            <person name="Baldrian P."/>
            <person name="Stursova M."/>
            <person name="Weitz H."/>
            <person name="Taylor A."/>
            <person name="Grigoriev I.V."/>
            <person name="Nagy L.G."/>
            <person name="Martin F."/>
            <person name="Kauserud H."/>
        </authorList>
    </citation>
    <scope>NUCLEOTIDE SEQUENCE</scope>
    <source>
        <strain evidence="1">CBHHK002</strain>
    </source>
</reference>
<dbReference type="SUPFAM" id="SSF52047">
    <property type="entry name" value="RNI-like"/>
    <property type="match status" value="1"/>
</dbReference>
<gene>
    <name evidence="1" type="ORF">DFH08DRAFT_854786</name>
</gene>
<proteinExistence type="predicted"/>
<dbReference type="AlphaFoldDB" id="A0AAD7EYD6"/>
<evidence type="ECO:0008006" key="3">
    <source>
        <dbReference type="Google" id="ProtNLM"/>
    </source>
</evidence>
<sequence>MSDAMISVRPPFTEELLQSSQRLSASEIAIAGQFISAGEHCLSYFNAAIARSSPGVELDELTQQREDITQQVLQYKNAIRCIRRLPPEIISKFLAFTLPYVEPDSFGETPWHLGHICRYWRDVALASSSLWTDIVIMHSHTYPAEILQTLLLRSSNSPIKVQFWASRATPRVTELLQTLVGCAHRWTNASIFIRPVHWPLLAPLRGRIPLLRYLQIDVSDDRDFMQNPASTELGDPFEIAPALHSVTVEDLSGLPHTLVLPFQQLTYIKLVGGCNDIKTILSTTPNVDAASLDLTEVPPDASFPCIRLPHLRRLYISAQSFLDHFELPMLEEIYTVDSHPAPLLSLIERCPTIRLKTLRLAWCTPAHISQILEACPTVQTLGIQIMASDGIHGGDLLSKLTVRHTGGTTYTAVGPNLHSIELGLDHANINYELFVDMVESRWRVPAEGSPCCRLRSVELLHVDGKNVLDSSMGQKLDVLKGEGLRVSLLEGSEATSELMDWRI</sequence>
<organism evidence="1 2">
    <name type="scientific">Mycena albidolilacea</name>
    <dbReference type="NCBI Taxonomy" id="1033008"/>
    <lineage>
        <taxon>Eukaryota</taxon>
        <taxon>Fungi</taxon>
        <taxon>Dikarya</taxon>
        <taxon>Basidiomycota</taxon>
        <taxon>Agaricomycotina</taxon>
        <taxon>Agaricomycetes</taxon>
        <taxon>Agaricomycetidae</taxon>
        <taxon>Agaricales</taxon>
        <taxon>Marasmiineae</taxon>
        <taxon>Mycenaceae</taxon>
        <taxon>Mycena</taxon>
    </lineage>
</organism>
<evidence type="ECO:0000313" key="1">
    <source>
        <dbReference type="EMBL" id="KAJ7354405.1"/>
    </source>
</evidence>
<evidence type="ECO:0000313" key="2">
    <source>
        <dbReference type="Proteomes" id="UP001218218"/>
    </source>
</evidence>
<accession>A0AAD7EYD6</accession>
<keyword evidence="2" id="KW-1185">Reference proteome</keyword>
<dbReference type="Proteomes" id="UP001218218">
    <property type="component" value="Unassembled WGS sequence"/>
</dbReference>
<protein>
    <recommendedName>
        <fullName evidence="3">F-box domain-containing protein</fullName>
    </recommendedName>
</protein>
<dbReference type="InterPro" id="IPR032675">
    <property type="entry name" value="LRR_dom_sf"/>
</dbReference>
<name>A0AAD7EYD6_9AGAR</name>